<dbReference type="PRINTS" id="PR00080">
    <property type="entry name" value="SDRFAMILY"/>
</dbReference>
<dbReference type="PROSITE" id="PS51257">
    <property type="entry name" value="PROKAR_LIPOPROTEIN"/>
    <property type="match status" value="1"/>
</dbReference>
<dbReference type="GO" id="GO:0016491">
    <property type="term" value="F:oxidoreductase activity"/>
    <property type="evidence" value="ECO:0007669"/>
    <property type="project" value="UniProtKB-KW"/>
</dbReference>
<gene>
    <name evidence="5" type="ORF">GGQ83_000754</name>
</gene>
<organism evidence="5 6">
    <name type="scientific">Roseococcus suduntuyensis</name>
    <dbReference type="NCBI Taxonomy" id="455361"/>
    <lineage>
        <taxon>Bacteria</taxon>
        <taxon>Pseudomonadati</taxon>
        <taxon>Pseudomonadota</taxon>
        <taxon>Alphaproteobacteria</taxon>
        <taxon>Acetobacterales</taxon>
        <taxon>Roseomonadaceae</taxon>
        <taxon>Roseococcus</taxon>
    </lineage>
</organism>
<reference evidence="5 6" key="1">
    <citation type="submission" date="2020-08" db="EMBL/GenBank/DDBJ databases">
        <title>Genomic Encyclopedia of Type Strains, Phase IV (KMG-IV): sequencing the most valuable type-strain genomes for metagenomic binning, comparative biology and taxonomic classification.</title>
        <authorList>
            <person name="Goeker M."/>
        </authorList>
    </citation>
    <scope>NUCLEOTIDE SEQUENCE [LARGE SCALE GENOMIC DNA]</scope>
    <source>
        <strain evidence="5 6">DSM 19979</strain>
    </source>
</reference>
<accession>A0A840A5U4</accession>
<dbReference type="InterPro" id="IPR020904">
    <property type="entry name" value="Sc_DH/Rdtase_CS"/>
</dbReference>
<dbReference type="SMART" id="SM00822">
    <property type="entry name" value="PKS_KR"/>
    <property type="match status" value="1"/>
</dbReference>
<comment type="similarity">
    <text evidence="1 3">Belongs to the short-chain dehydrogenases/reductases (SDR) family.</text>
</comment>
<evidence type="ECO:0000313" key="5">
    <source>
        <dbReference type="EMBL" id="MBB3897328.1"/>
    </source>
</evidence>
<dbReference type="Proteomes" id="UP000553193">
    <property type="component" value="Unassembled WGS sequence"/>
</dbReference>
<dbReference type="Gene3D" id="3.40.50.720">
    <property type="entry name" value="NAD(P)-binding Rossmann-like Domain"/>
    <property type="match status" value="1"/>
</dbReference>
<evidence type="ECO:0000256" key="3">
    <source>
        <dbReference type="RuleBase" id="RU000363"/>
    </source>
</evidence>
<dbReference type="PANTHER" id="PTHR44196">
    <property type="entry name" value="DEHYDROGENASE/REDUCTASE SDR FAMILY MEMBER 7B"/>
    <property type="match status" value="1"/>
</dbReference>
<feature type="domain" description="Ketoreductase" evidence="4">
    <location>
        <begin position="11"/>
        <end position="196"/>
    </location>
</feature>
<dbReference type="RefSeq" id="WP_184382254.1">
    <property type="nucleotide sequence ID" value="NZ_JACIDJ010000001.1"/>
</dbReference>
<dbReference type="PROSITE" id="PS00061">
    <property type="entry name" value="ADH_SHORT"/>
    <property type="match status" value="1"/>
</dbReference>
<dbReference type="NCBIfam" id="NF005495">
    <property type="entry name" value="PRK07109.1"/>
    <property type="match status" value="1"/>
</dbReference>
<name>A0A840A5U4_9PROT</name>
<protein>
    <submittedName>
        <fullName evidence="5">Short-subunit dehydrogenase</fullName>
    </submittedName>
</protein>
<dbReference type="InterPro" id="IPR036291">
    <property type="entry name" value="NAD(P)-bd_dom_sf"/>
</dbReference>
<sequence length="434" mass="47195">MARKSKPLNQQVIVITGATSGIGLTTACMAARRGAKVVMAARNEEALETVCSAIKAAGGQCTTVVADVGVREDVAKIAEVANTTYGGFDTWVNNAGIGAYAKLEEMSDEDHQKLFQTNYWGVVYGSTEALKTLKKRGGTLINIGSISSEMPSPILSAYTASKFAVKGFTDSLRLEMIHEGSPARITLIQPSGIDTPFGEHAVNYMEEKSQVPPPVYAPEVVAKAILHAAVHPTRDLVVGGWGRFMIALTRTVPLLADQVFSFAFFRTARQAGVPKRDTPKNLHSAGEDGKRYGDQGHTFSNSLYTTAKMYPVTSLALMTLGALGIAALCRGTARETYWDTARRTMNEYGRDAGRYLSSHGHDAGRYLGSHASEAGRYASTHARDAGRYLSDTAADHGLGRQRGWLPRWDNRSWWERGYDNARDAAQRLRNRVGL</sequence>
<dbReference type="AlphaFoldDB" id="A0A840A5U4"/>
<keyword evidence="2" id="KW-0560">Oxidoreductase</keyword>
<evidence type="ECO:0000313" key="6">
    <source>
        <dbReference type="Proteomes" id="UP000553193"/>
    </source>
</evidence>
<dbReference type="SUPFAM" id="SSF51735">
    <property type="entry name" value="NAD(P)-binding Rossmann-fold domains"/>
    <property type="match status" value="1"/>
</dbReference>
<dbReference type="PRINTS" id="PR00081">
    <property type="entry name" value="GDHRDH"/>
</dbReference>
<dbReference type="GO" id="GO:0016020">
    <property type="term" value="C:membrane"/>
    <property type="evidence" value="ECO:0007669"/>
    <property type="project" value="TreeGrafter"/>
</dbReference>
<comment type="caution">
    <text evidence="5">The sequence shown here is derived from an EMBL/GenBank/DDBJ whole genome shotgun (WGS) entry which is preliminary data.</text>
</comment>
<dbReference type="InterPro" id="IPR057326">
    <property type="entry name" value="KR_dom"/>
</dbReference>
<dbReference type="InterPro" id="IPR002347">
    <property type="entry name" value="SDR_fam"/>
</dbReference>
<evidence type="ECO:0000256" key="2">
    <source>
        <dbReference type="ARBA" id="ARBA00023002"/>
    </source>
</evidence>
<evidence type="ECO:0000259" key="4">
    <source>
        <dbReference type="SMART" id="SM00822"/>
    </source>
</evidence>
<keyword evidence="6" id="KW-1185">Reference proteome</keyword>
<dbReference type="PANTHER" id="PTHR44196:SF1">
    <property type="entry name" value="DEHYDROGENASE_REDUCTASE SDR FAMILY MEMBER 7B"/>
    <property type="match status" value="1"/>
</dbReference>
<dbReference type="EMBL" id="JACIDJ010000001">
    <property type="protein sequence ID" value="MBB3897328.1"/>
    <property type="molecule type" value="Genomic_DNA"/>
</dbReference>
<dbReference type="Pfam" id="PF00106">
    <property type="entry name" value="adh_short"/>
    <property type="match status" value="1"/>
</dbReference>
<proteinExistence type="inferred from homology"/>
<evidence type="ECO:0000256" key="1">
    <source>
        <dbReference type="ARBA" id="ARBA00006484"/>
    </source>
</evidence>